<organism evidence="2 3">
    <name type="scientific">Bordetella flabilis</name>
    <dbReference type="NCBI Taxonomy" id="463014"/>
    <lineage>
        <taxon>Bacteria</taxon>
        <taxon>Pseudomonadati</taxon>
        <taxon>Pseudomonadota</taxon>
        <taxon>Betaproteobacteria</taxon>
        <taxon>Burkholderiales</taxon>
        <taxon>Alcaligenaceae</taxon>
        <taxon>Bordetella</taxon>
    </lineage>
</organism>
<keyword evidence="3" id="KW-1185">Reference proteome</keyword>
<dbReference type="KEGG" id="bfz:BAU07_16450"/>
<accession>A0A193GGR1</accession>
<evidence type="ECO:0000313" key="3">
    <source>
        <dbReference type="Proteomes" id="UP000091926"/>
    </source>
</evidence>
<dbReference type="CDD" id="cd01289">
    <property type="entry name" value="FabA_like"/>
    <property type="match status" value="1"/>
</dbReference>
<dbReference type="AlphaFoldDB" id="A0A193GGR1"/>
<dbReference type="InterPro" id="IPR029069">
    <property type="entry name" value="HotDog_dom_sf"/>
</dbReference>
<dbReference type="Proteomes" id="UP000091926">
    <property type="component" value="Chromosome"/>
</dbReference>
<dbReference type="RefSeq" id="WP_066659627.1">
    <property type="nucleotide sequence ID" value="NZ_CBCSCL010000030.1"/>
</dbReference>
<dbReference type="Pfam" id="PF22817">
    <property type="entry name" value="ApeP-like"/>
    <property type="match status" value="1"/>
</dbReference>
<dbReference type="Gene3D" id="3.10.129.10">
    <property type="entry name" value="Hotdog Thioesterase"/>
    <property type="match status" value="1"/>
</dbReference>
<reference evidence="2 3" key="1">
    <citation type="submission" date="2016-06" db="EMBL/GenBank/DDBJ databases">
        <title>Complete genome sequences of Bordetella bronchialis and Bordetella flabilis.</title>
        <authorList>
            <person name="LiPuma J.J."/>
            <person name="Spilker T."/>
        </authorList>
    </citation>
    <scope>NUCLEOTIDE SEQUENCE [LARGE SCALE GENOMIC DNA]</scope>
    <source>
        <strain evidence="2 3">AU10664</strain>
    </source>
</reference>
<evidence type="ECO:0000313" key="2">
    <source>
        <dbReference type="EMBL" id="ANN78484.1"/>
    </source>
</evidence>
<protein>
    <recommendedName>
        <fullName evidence="4">3-hydroxylacyl-ACP dehydratase</fullName>
    </recommendedName>
</protein>
<dbReference type="SUPFAM" id="SSF54637">
    <property type="entry name" value="Thioesterase/thiol ester dehydrase-isomerase"/>
    <property type="match status" value="1"/>
</dbReference>
<feature type="region of interest" description="Disordered" evidence="1">
    <location>
        <begin position="146"/>
        <end position="188"/>
    </location>
</feature>
<dbReference type="STRING" id="463014.BAU07_16450"/>
<dbReference type="EMBL" id="CP016172">
    <property type="protein sequence ID" value="ANN78484.1"/>
    <property type="molecule type" value="Genomic_DNA"/>
</dbReference>
<evidence type="ECO:0000256" key="1">
    <source>
        <dbReference type="SAM" id="MobiDB-lite"/>
    </source>
</evidence>
<evidence type="ECO:0008006" key="4">
    <source>
        <dbReference type="Google" id="ProtNLM"/>
    </source>
</evidence>
<sequence length="188" mass="20015">MSAAPWSVSQLLPHAGAAILIDAVEDWDEETLRATAVIKADGPYSDEDGTLPPWMGLEIMAQAVGAWAGCQARHAGMDVGLGFLLGTRRYECHTPCFQPGTRLAVQVKRSLQDAAGMGVFECTLHAGDTLLAHARLNVYRPADARAFTQESAPPDDPATIAVPPARRDAATPDQDPAQPLLFTNDTAP</sequence>
<name>A0A193GGR1_9BORD</name>
<gene>
    <name evidence="2" type="ORF">BAU07_16450</name>
</gene>
<dbReference type="InterPro" id="IPR016776">
    <property type="entry name" value="ApeP-like_dehydratase"/>
</dbReference>
<proteinExistence type="predicted"/>